<sequence length="150" mass="16809">MLRRVMIDTMVFDALHDDPDGGAAVVEAMRHGELLLLTTHVQEDQLAAIRDPVRRKALQRVPRTVVPSTVPIAGVTRTGRAKVNPDSAYARMRDVRHFQDSLIADATAAQADLLVTDDRRLAREAYELGNDVWSSAELLEWAKVRRSRRA</sequence>
<dbReference type="EMBL" id="JAPDDP010000003">
    <property type="protein sequence ID" value="MDA0179095.1"/>
    <property type="molecule type" value="Genomic_DNA"/>
</dbReference>
<evidence type="ECO:0000313" key="1">
    <source>
        <dbReference type="EMBL" id="MDA0179095.1"/>
    </source>
</evidence>
<dbReference type="RefSeq" id="WP_270023363.1">
    <property type="nucleotide sequence ID" value="NZ_JAPDDP010000003.1"/>
</dbReference>
<proteinExistence type="predicted"/>
<evidence type="ECO:0008006" key="3">
    <source>
        <dbReference type="Google" id="ProtNLM"/>
    </source>
</evidence>
<gene>
    <name evidence="1" type="ORF">OJ997_02215</name>
</gene>
<reference evidence="1" key="1">
    <citation type="submission" date="2022-10" db="EMBL/GenBank/DDBJ databases">
        <title>The WGS of Solirubrobacter phytolaccae KCTC 29190.</title>
        <authorList>
            <person name="Jiang Z."/>
        </authorList>
    </citation>
    <scope>NUCLEOTIDE SEQUENCE</scope>
    <source>
        <strain evidence="1">KCTC 29190</strain>
    </source>
</reference>
<accession>A0A9X3N3F3</accession>
<evidence type="ECO:0000313" key="2">
    <source>
        <dbReference type="Proteomes" id="UP001147653"/>
    </source>
</evidence>
<name>A0A9X3N3F3_9ACTN</name>
<protein>
    <recommendedName>
        <fullName evidence="3">PIN domain-containing protein</fullName>
    </recommendedName>
</protein>
<comment type="caution">
    <text evidence="1">The sequence shown here is derived from an EMBL/GenBank/DDBJ whole genome shotgun (WGS) entry which is preliminary data.</text>
</comment>
<keyword evidence="2" id="KW-1185">Reference proteome</keyword>
<organism evidence="1 2">
    <name type="scientific">Solirubrobacter phytolaccae</name>
    <dbReference type="NCBI Taxonomy" id="1404360"/>
    <lineage>
        <taxon>Bacteria</taxon>
        <taxon>Bacillati</taxon>
        <taxon>Actinomycetota</taxon>
        <taxon>Thermoleophilia</taxon>
        <taxon>Solirubrobacterales</taxon>
        <taxon>Solirubrobacteraceae</taxon>
        <taxon>Solirubrobacter</taxon>
    </lineage>
</organism>
<dbReference type="AlphaFoldDB" id="A0A9X3N3F3"/>
<dbReference type="Proteomes" id="UP001147653">
    <property type="component" value="Unassembled WGS sequence"/>
</dbReference>